<reference evidence="2 3" key="1">
    <citation type="journal article" date="2016" name="Nat. Commun.">
        <title>Thousands of microbial genomes shed light on interconnected biogeochemical processes in an aquifer system.</title>
        <authorList>
            <person name="Anantharaman K."/>
            <person name="Brown C.T."/>
            <person name="Hug L.A."/>
            <person name="Sharon I."/>
            <person name="Castelle C.J."/>
            <person name="Probst A.J."/>
            <person name="Thomas B.C."/>
            <person name="Singh A."/>
            <person name="Wilkins M.J."/>
            <person name="Karaoz U."/>
            <person name="Brodie E.L."/>
            <person name="Williams K.H."/>
            <person name="Hubbard S.S."/>
            <person name="Banfield J.F."/>
        </authorList>
    </citation>
    <scope>NUCLEOTIDE SEQUENCE [LARGE SCALE GENOMIC DNA]</scope>
</reference>
<keyword evidence="1" id="KW-0732">Signal</keyword>
<gene>
    <name evidence="2" type="ORF">A3A71_03420</name>
</gene>
<protein>
    <recommendedName>
        <fullName evidence="4">Gram-positive cocci surface proteins LPxTG domain-containing protein</fullName>
    </recommendedName>
</protein>
<comment type="caution">
    <text evidence="2">The sequence shown here is derived from an EMBL/GenBank/DDBJ whole genome shotgun (WGS) entry which is preliminary data.</text>
</comment>
<evidence type="ECO:0000313" key="3">
    <source>
        <dbReference type="Proteomes" id="UP000177481"/>
    </source>
</evidence>
<dbReference type="EMBL" id="MEZX01000001">
    <property type="protein sequence ID" value="OGD65107.1"/>
    <property type="molecule type" value="Genomic_DNA"/>
</dbReference>
<evidence type="ECO:0008006" key="4">
    <source>
        <dbReference type="Google" id="ProtNLM"/>
    </source>
</evidence>
<sequence>MLKRSFEFVAVVIALFLPISSAQAHFFLETNNGTLFATETNAYKQRGVLKKWQLAVLPDTGHIKQVEYFTAERFIILEQEGTHRLLRSRTSLDWRLDETLGDSDSLTLTEVGGRFFAFTKKGAVSQTFILNANGVFTAKTGLPTNRNLSRENLFLASGSIWYALETAPNVIMYKLTPSGWIPNSSILCGEFALYPNPFPFMWCNSGEVFVPGANSWAVFSLPKIQQPSVTSSILAASGRGNPEDLYVWKDGLLYSVELTDPNPATLSEVKAISDRVLLRFTGGWYELTYVGSQTLERVTEASNAIYDPHYGHAVIFGTSNKISLLVGFWQTFTTTGVYNQVQALPSGFFFWQTAGNTGGLSHVLPFGSTVAQKVNPWSSTTSPIRATFFRPNLGLVSVVTNSGQGNVNLYKSSDFISWSRTTLPVEPTLSVSLKEARALPAGTLLETSGVLAVGPGVVSDDVVYLQDDQAGIQVYLSSTHGSLPESINRFATITGEKSESQVQRITLDALDDLVLGGTQQFMRSEFPVSSFASLMGRAVDLRGLVSAVSKDYVSLEATGTLLKLHFLLAKESFVAKDQVSVPVVVDWNASAGQVEAWALGSKFKLISRPIAPAPVVAPVASSPTATISPIASSTNSRSIPVRVSSVTLPTQLPWAPQVQVSGATSNSGASPLQNESVNVLGLLSLAAGTLAMRGRRFKAATP</sequence>
<evidence type="ECO:0000313" key="2">
    <source>
        <dbReference type="EMBL" id="OGD65107.1"/>
    </source>
</evidence>
<feature type="signal peptide" evidence="1">
    <location>
        <begin position="1"/>
        <end position="24"/>
    </location>
</feature>
<name>A0A1F5ECG7_9BACT</name>
<proteinExistence type="predicted"/>
<dbReference type="STRING" id="1797471.A3A71_03420"/>
<accession>A0A1F5ECG7</accession>
<organism evidence="2 3">
    <name type="scientific">Candidatus Berkelbacteria bacterium RIFCSPLOWO2_01_FULL_50_28</name>
    <dbReference type="NCBI Taxonomy" id="1797471"/>
    <lineage>
        <taxon>Bacteria</taxon>
        <taxon>Candidatus Berkelbacteria</taxon>
    </lineage>
</organism>
<dbReference type="AlphaFoldDB" id="A0A1F5ECG7"/>
<feature type="chain" id="PRO_5009518314" description="Gram-positive cocci surface proteins LPxTG domain-containing protein" evidence="1">
    <location>
        <begin position="25"/>
        <end position="702"/>
    </location>
</feature>
<evidence type="ECO:0000256" key="1">
    <source>
        <dbReference type="SAM" id="SignalP"/>
    </source>
</evidence>
<dbReference type="Proteomes" id="UP000177481">
    <property type="component" value="Unassembled WGS sequence"/>
</dbReference>